<evidence type="ECO:0000313" key="3">
    <source>
        <dbReference type="Proteomes" id="UP000095544"/>
    </source>
</evidence>
<proteinExistence type="predicted"/>
<reference evidence="2 3" key="1">
    <citation type="submission" date="2015-09" db="EMBL/GenBank/DDBJ databases">
        <authorList>
            <consortium name="Pathogen Informatics"/>
        </authorList>
    </citation>
    <scope>NUCLEOTIDE SEQUENCE [LARGE SCALE GENOMIC DNA]</scope>
    <source>
        <strain evidence="2 3">2789STDY5834876</strain>
    </source>
</reference>
<dbReference type="InterPro" id="IPR029044">
    <property type="entry name" value="Nucleotide-diphossugar_trans"/>
</dbReference>
<dbReference type="GO" id="GO:0016740">
    <property type="term" value="F:transferase activity"/>
    <property type="evidence" value="ECO:0007669"/>
    <property type="project" value="UniProtKB-KW"/>
</dbReference>
<gene>
    <name evidence="2" type="ORF">ERS852491_00786</name>
</gene>
<sequence length="306" mass="35117">MEKPVLVIMAAGMGSRYGGLKQIDPVDEEGHIIMDFSIFDARRAGFEKVVFIIKEENEEEFKTCIGDRISEYMEVAYVFQKLDDLPEGFAVPDGRVKPFGTGHAVLCCRNVIDGPFAVINADDYYGVHALEEIYRYLSEHADDEKYRYAMVGYRLDNTLTDNGYVSRGICETDEEGYLTGIIERTHIERTTEGIEYTEDDGKTWNKIDKNCIVSLNMFGFTNSFLRELEERFPVFLEKNLKESPLKCEYFLPSVVGELLDEDKATVKVLKSEDRWYGITYKEDKQSVVDAVAEMKGKGTYPLHLWR</sequence>
<dbReference type="InterPro" id="IPR005835">
    <property type="entry name" value="NTP_transferase_dom"/>
</dbReference>
<dbReference type="AlphaFoldDB" id="A0A174AST5"/>
<evidence type="ECO:0000313" key="2">
    <source>
        <dbReference type="EMBL" id="CUN90536.1"/>
    </source>
</evidence>
<dbReference type="EMBL" id="CYZU01000005">
    <property type="protein sequence ID" value="CUN90536.1"/>
    <property type="molecule type" value="Genomic_DNA"/>
</dbReference>
<name>A0A174AST5_9FIRM</name>
<dbReference type="STRING" id="39482.ERS852491_00786"/>
<dbReference type="SUPFAM" id="SSF53448">
    <property type="entry name" value="Nucleotide-diphospho-sugar transferases"/>
    <property type="match status" value="1"/>
</dbReference>
<accession>A0A174AST5</accession>
<dbReference type="Pfam" id="PF00483">
    <property type="entry name" value="NTP_transferase"/>
    <property type="match status" value="1"/>
</dbReference>
<feature type="domain" description="Nucleotidyl transferase" evidence="1">
    <location>
        <begin position="7"/>
        <end position="177"/>
    </location>
</feature>
<dbReference type="Proteomes" id="UP000095544">
    <property type="component" value="Unassembled WGS sequence"/>
</dbReference>
<dbReference type="Gene3D" id="3.90.550.10">
    <property type="entry name" value="Spore Coat Polysaccharide Biosynthesis Protein SpsA, Chain A"/>
    <property type="match status" value="1"/>
</dbReference>
<keyword evidence="2" id="KW-0808">Transferase</keyword>
<dbReference type="RefSeq" id="WP_055151224.1">
    <property type="nucleotide sequence ID" value="NZ_CYZU01000005.1"/>
</dbReference>
<protein>
    <submittedName>
        <fullName evidence="2">UDP-N-acetylglucosamine diphosphorylase/glucosamine-1-phosphate N-acetyltransferase</fullName>
    </submittedName>
</protein>
<evidence type="ECO:0000259" key="1">
    <source>
        <dbReference type="Pfam" id="PF00483"/>
    </source>
</evidence>
<dbReference type="OrthoDB" id="9779926at2"/>
<organism evidence="2 3">
    <name type="scientific">Faecalicatena contorta</name>
    <dbReference type="NCBI Taxonomy" id="39482"/>
    <lineage>
        <taxon>Bacteria</taxon>
        <taxon>Bacillati</taxon>
        <taxon>Bacillota</taxon>
        <taxon>Clostridia</taxon>
        <taxon>Lachnospirales</taxon>
        <taxon>Lachnospiraceae</taxon>
        <taxon>Faecalicatena</taxon>
    </lineage>
</organism>